<evidence type="ECO:0000259" key="1">
    <source>
        <dbReference type="PROSITE" id="PS50995"/>
    </source>
</evidence>
<dbReference type="EMBL" id="CAJSLV010000059">
    <property type="protein sequence ID" value="CAG6394945.1"/>
    <property type="molecule type" value="Genomic_DNA"/>
</dbReference>
<evidence type="ECO:0000313" key="3">
    <source>
        <dbReference type="Proteomes" id="UP001152519"/>
    </source>
</evidence>
<dbReference type="SMART" id="SM00347">
    <property type="entry name" value="HTH_MARR"/>
    <property type="match status" value="1"/>
</dbReference>
<protein>
    <submittedName>
        <fullName evidence="2">DNA-binding transcriptional regulator, MarR family</fullName>
    </submittedName>
</protein>
<dbReference type="PANTHER" id="PTHR33164:SF43">
    <property type="entry name" value="HTH-TYPE TRANSCRIPTIONAL REPRESSOR YETL"/>
    <property type="match status" value="1"/>
</dbReference>
<dbReference type="GO" id="GO:0003700">
    <property type="term" value="F:DNA-binding transcription factor activity"/>
    <property type="evidence" value="ECO:0007669"/>
    <property type="project" value="InterPro"/>
</dbReference>
<dbReference type="InterPro" id="IPR036388">
    <property type="entry name" value="WH-like_DNA-bd_sf"/>
</dbReference>
<gene>
    <name evidence="2" type="ORF">SCOCK_30178</name>
</gene>
<dbReference type="GO" id="GO:0006950">
    <property type="term" value="P:response to stress"/>
    <property type="evidence" value="ECO:0007669"/>
    <property type="project" value="TreeGrafter"/>
</dbReference>
<reference evidence="2" key="1">
    <citation type="submission" date="2021-05" db="EMBL/GenBank/DDBJ databases">
        <authorList>
            <person name="Arsene-Ploetze F."/>
        </authorList>
    </citation>
    <scope>NUCLEOTIDE SEQUENCE</scope>
    <source>
        <strain evidence="2">DSM 42138</strain>
    </source>
</reference>
<accession>A0A9W4DRW9</accession>
<name>A0A9W4DRW9_9ACTN</name>
<organism evidence="2 3">
    <name type="scientific">Actinacidiphila cocklensis</name>
    <dbReference type="NCBI Taxonomy" id="887465"/>
    <lineage>
        <taxon>Bacteria</taxon>
        <taxon>Bacillati</taxon>
        <taxon>Actinomycetota</taxon>
        <taxon>Actinomycetes</taxon>
        <taxon>Kitasatosporales</taxon>
        <taxon>Streptomycetaceae</taxon>
        <taxon>Actinacidiphila</taxon>
    </lineage>
</organism>
<comment type="caution">
    <text evidence="2">The sequence shown here is derived from an EMBL/GenBank/DDBJ whole genome shotgun (WGS) entry which is preliminary data.</text>
</comment>
<keyword evidence="3" id="KW-1185">Reference proteome</keyword>
<dbReference type="PROSITE" id="PS50995">
    <property type="entry name" value="HTH_MARR_2"/>
    <property type="match status" value="1"/>
</dbReference>
<feature type="domain" description="HTH marR-type" evidence="1">
    <location>
        <begin position="13"/>
        <end position="145"/>
    </location>
</feature>
<dbReference type="InterPro" id="IPR036390">
    <property type="entry name" value="WH_DNA-bd_sf"/>
</dbReference>
<dbReference type="PANTHER" id="PTHR33164">
    <property type="entry name" value="TRANSCRIPTIONAL REGULATOR, MARR FAMILY"/>
    <property type="match status" value="1"/>
</dbReference>
<dbReference type="AlphaFoldDB" id="A0A9W4DRW9"/>
<dbReference type="GO" id="GO:0003677">
    <property type="term" value="F:DNA binding"/>
    <property type="evidence" value="ECO:0007669"/>
    <property type="project" value="UniProtKB-KW"/>
</dbReference>
<dbReference type="InterPro" id="IPR000835">
    <property type="entry name" value="HTH_MarR-typ"/>
</dbReference>
<proteinExistence type="predicted"/>
<dbReference type="InterPro" id="IPR039422">
    <property type="entry name" value="MarR/SlyA-like"/>
</dbReference>
<dbReference type="RefSeq" id="WP_251491764.1">
    <property type="nucleotide sequence ID" value="NZ_CAJSLV010000059.1"/>
</dbReference>
<dbReference type="PRINTS" id="PR00598">
    <property type="entry name" value="HTHMARR"/>
</dbReference>
<dbReference type="SUPFAM" id="SSF46785">
    <property type="entry name" value="Winged helix' DNA-binding domain"/>
    <property type="match status" value="1"/>
</dbReference>
<dbReference type="Pfam" id="PF12802">
    <property type="entry name" value="MarR_2"/>
    <property type="match status" value="1"/>
</dbReference>
<sequence>MTDSPRPTPDRLRALPSRLLGFAALHGDRLVSEGLAAVGARKWHYPVLAALQEYGPASQAELSRRARIYRSDLVAVLNELADDGYVERTPDRADRRRNVITLTDRGRRRLDQLDGLIDTFQGELLAPLTADERDELVRLLTVLVAHHGERM</sequence>
<dbReference type="Proteomes" id="UP001152519">
    <property type="component" value="Unassembled WGS sequence"/>
</dbReference>
<keyword evidence="2" id="KW-0238">DNA-binding</keyword>
<evidence type="ECO:0000313" key="2">
    <source>
        <dbReference type="EMBL" id="CAG6394945.1"/>
    </source>
</evidence>
<dbReference type="Gene3D" id="1.10.10.10">
    <property type="entry name" value="Winged helix-like DNA-binding domain superfamily/Winged helix DNA-binding domain"/>
    <property type="match status" value="1"/>
</dbReference>